<dbReference type="Gene3D" id="1.20.5.420">
    <property type="entry name" value="Immunoglobulin FC, subunit C"/>
    <property type="match status" value="1"/>
</dbReference>
<feature type="compositionally biased region" description="Basic and acidic residues" evidence="9">
    <location>
        <begin position="172"/>
        <end position="196"/>
    </location>
</feature>
<dbReference type="InterPro" id="IPR044538">
    <property type="entry name" value="Vta1-like"/>
</dbReference>
<organism evidence="12 13">
    <name type="scientific">Ostreobium quekettii</name>
    <dbReference type="NCBI Taxonomy" id="121088"/>
    <lineage>
        <taxon>Eukaryota</taxon>
        <taxon>Viridiplantae</taxon>
        <taxon>Chlorophyta</taxon>
        <taxon>core chlorophytes</taxon>
        <taxon>Ulvophyceae</taxon>
        <taxon>TCBD clade</taxon>
        <taxon>Bryopsidales</taxon>
        <taxon>Ostreobineae</taxon>
        <taxon>Ostreobiaceae</taxon>
        <taxon>Ostreobium</taxon>
    </lineage>
</organism>
<evidence type="ECO:0000256" key="8">
    <source>
        <dbReference type="ARBA" id="ARBA00023136"/>
    </source>
</evidence>
<dbReference type="Proteomes" id="UP000708148">
    <property type="component" value="Unassembled WGS sequence"/>
</dbReference>
<evidence type="ECO:0000256" key="5">
    <source>
        <dbReference type="ARBA" id="ARBA00022490"/>
    </source>
</evidence>
<evidence type="ECO:0000256" key="3">
    <source>
        <dbReference type="ARBA" id="ARBA00007895"/>
    </source>
</evidence>
<proteinExistence type="inferred from homology"/>
<dbReference type="Gene3D" id="1.25.40.270">
    <property type="entry name" value="Vacuolar protein sorting-associated protein vta1"/>
    <property type="match status" value="1"/>
</dbReference>
<evidence type="ECO:0000313" key="13">
    <source>
        <dbReference type="Proteomes" id="UP000708148"/>
    </source>
</evidence>
<dbReference type="GO" id="GO:0032511">
    <property type="term" value="P:late endosome to vacuole transport via multivesicular body sorting pathway"/>
    <property type="evidence" value="ECO:0007669"/>
    <property type="project" value="InterPro"/>
</dbReference>
<comment type="subcellular location">
    <subcellularLocation>
        <location evidence="2">Cytoplasm</location>
    </subcellularLocation>
    <subcellularLocation>
        <location evidence="1">Endosome membrane</location>
        <topology evidence="1">Peripheral membrane protein</topology>
    </subcellularLocation>
</comment>
<dbReference type="InterPro" id="IPR023175">
    <property type="entry name" value="Vta1/CALS_N_sf"/>
</dbReference>
<evidence type="ECO:0000313" key="12">
    <source>
        <dbReference type="EMBL" id="CAD7702683.1"/>
    </source>
</evidence>
<evidence type="ECO:0000256" key="7">
    <source>
        <dbReference type="ARBA" id="ARBA00022927"/>
    </source>
</evidence>
<dbReference type="OrthoDB" id="391137at2759"/>
<keyword evidence="8" id="KW-0472">Membrane</keyword>
<dbReference type="GO" id="GO:0010008">
    <property type="term" value="C:endosome membrane"/>
    <property type="evidence" value="ECO:0007669"/>
    <property type="project" value="UniProtKB-SubCell"/>
</dbReference>
<dbReference type="AlphaFoldDB" id="A0A8S1J5G9"/>
<feature type="domain" description="Vta1/callose synthase N-terminal" evidence="10">
    <location>
        <begin position="10"/>
        <end position="144"/>
    </location>
</feature>
<dbReference type="PANTHER" id="PTHR46009">
    <property type="entry name" value="VACUOLAR PROTEIN SORTING-ASSOCIATED PROTEIN VTA1 HOMOLOG"/>
    <property type="match status" value="1"/>
</dbReference>
<dbReference type="PANTHER" id="PTHR46009:SF1">
    <property type="entry name" value="VACUOLAR PROTEIN SORTING-ASSOCIATED PROTEIN VTA1 HOMOLOG"/>
    <property type="match status" value="1"/>
</dbReference>
<keyword evidence="4" id="KW-0813">Transport</keyword>
<dbReference type="GO" id="GO:0005771">
    <property type="term" value="C:multivesicular body"/>
    <property type="evidence" value="ECO:0007669"/>
    <property type="project" value="TreeGrafter"/>
</dbReference>
<keyword evidence="5" id="KW-0963">Cytoplasm</keyword>
<reference evidence="12" key="1">
    <citation type="submission" date="2020-12" db="EMBL/GenBank/DDBJ databases">
        <authorList>
            <person name="Iha C."/>
        </authorList>
    </citation>
    <scope>NUCLEOTIDE SEQUENCE</scope>
</reference>
<dbReference type="EMBL" id="CAJHUC010001909">
    <property type="protein sequence ID" value="CAD7702683.1"/>
    <property type="molecule type" value="Genomic_DNA"/>
</dbReference>
<protein>
    <submittedName>
        <fullName evidence="12">Uncharacterized protein</fullName>
    </submittedName>
</protein>
<feature type="compositionally biased region" description="Basic and acidic residues" evidence="9">
    <location>
        <begin position="373"/>
        <end position="385"/>
    </location>
</feature>
<gene>
    <name evidence="12" type="ORF">OSTQU699_LOCUS8040</name>
</gene>
<dbReference type="Pfam" id="PF18097">
    <property type="entry name" value="Vta1_C"/>
    <property type="match status" value="1"/>
</dbReference>
<dbReference type="InterPro" id="IPR041212">
    <property type="entry name" value="Vta1_C"/>
</dbReference>
<comment type="similarity">
    <text evidence="3">Belongs to the VTA1 family.</text>
</comment>
<dbReference type="InterPro" id="IPR039431">
    <property type="entry name" value="Vta1/CALS_N"/>
</dbReference>
<evidence type="ECO:0000256" key="4">
    <source>
        <dbReference type="ARBA" id="ARBA00022448"/>
    </source>
</evidence>
<keyword evidence="7" id="KW-0653">Protein transport</keyword>
<feature type="region of interest" description="Disordered" evidence="9">
    <location>
        <begin position="144"/>
        <end position="236"/>
    </location>
</feature>
<keyword evidence="13" id="KW-1185">Reference proteome</keyword>
<comment type="caution">
    <text evidence="12">The sequence shown here is derived from an EMBL/GenBank/DDBJ whole genome shotgun (WGS) entry which is preliminary data.</text>
</comment>
<feature type="compositionally biased region" description="Low complexity" evidence="9">
    <location>
        <begin position="401"/>
        <end position="413"/>
    </location>
</feature>
<keyword evidence="6" id="KW-0967">Endosome</keyword>
<feature type="compositionally biased region" description="Basic and acidic residues" evidence="9">
    <location>
        <begin position="203"/>
        <end position="218"/>
    </location>
</feature>
<evidence type="ECO:0000259" key="11">
    <source>
        <dbReference type="Pfam" id="PF18097"/>
    </source>
</evidence>
<evidence type="ECO:0000256" key="6">
    <source>
        <dbReference type="ARBA" id="ARBA00022753"/>
    </source>
</evidence>
<feature type="compositionally biased region" description="Basic and acidic residues" evidence="9">
    <location>
        <begin position="144"/>
        <end position="162"/>
    </location>
</feature>
<name>A0A8S1J5G9_9CHLO</name>
<feature type="domain" description="Vta1 C-terminal" evidence="11">
    <location>
        <begin position="491"/>
        <end position="526"/>
    </location>
</feature>
<evidence type="ECO:0000256" key="2">
    <source>
        <dbReference type="ARBA" id="ARBA00004496"/>
    </source>
</evidence>
<sequence>MSWEQQKRVILPFLQRAEEIEKVERKVAYYCRLYAVDQGIRIEERAPEADQLLGKVLSHLESDKPYINLDQDGDAEYCEKFALGVFRNAERKDRAGQATRDTAKAYYAASIFIEIVKQFGELTDELEQYRRYAIFRATEIKKSLDRGENVAPPREEPREGPPSEKPPGGEPPRAEPPREEPPREEPQGPEPPRGELPRGMPPRQDKVEKRPEPSHLESEGSSASGTTVMDPGYQPGTKVFYSEDEMTVKAKGVVLSKLEEEGSLFLVELAGQGTVHANLEQLAPDLEEKARVMYSQEPGATMVEATLIQVECADIWPPMYVVATADGEQHACASRCLTLINDAKVPDAAEGTSHNLEAEVPSSDSKKYLNSHPLRDSPIQHHSPDPSDADSAVQEPVGNSAAAPAPGQDAGAPTVPASDVANGVGTAYAAAQHALPPNSAPVQYSTSAPVGPVAPPVASVVHQVAPQPTPPQPAANGAIEPLPGFVPELQAIESAKKYSKFAASSLGFDDVESAVHYLNLALRLLTRPPDQQK</sequence>
<evidence type="ECO:0000256" key="1">
    <source>
        <dbReference type="ARBA" id="ARBA00004481"/>
    </source>
</evidence>
<accession>A0A8S1J5G9</accession>
<evidence type="ECO:0000256" key="9">
    <source>
        <dbReference type="SAM" id="MobiDB-lite"/>
    </source>
</evidence>
<evidence type="ECO:0000259" key="10">
    <source>
        <dbReference type="Pfam" id="PF04652"/>
    </source>
</evidence>
<dbReference type="Pfam" id="PF04652">
    <property type="entry name" value="Vta1"/>
    <property type="match status" value="1"/>
</dbReference>
<feature type="region of interest" description="Disordered" evidence="9">
    <location>
        <begin position="352"/>
        <end position="418"/>
    </location>
</feature>
<dbReference type="GO" id="GO:0015031">
    <property type="term" value="P:protein transport"/>
    <property type="evidence" value="ECO:0007669"/>
    <property type="project" value="UniProtKB-KW"/>
</dbReference>